<evidence type="ECO:0000256" key="3">
    <source>
        <dbReference type="ARBA" id="ARBA00022989"/>
    </source>
</evidence>
<evidence type="ECO:0000256" key="2">
    <source>
        <dbReference type="ARBA" id="ARBA00022692"/>
    </source>
</evidence>
<dbReference type="STRING" id="578462.A0A0L0SIS4"/>
<dbReference type="GO" id="GO:0007096">
    <property type="term" value="P:regulation of exit from mitosis"/>
    <property type="evidence" value="ECO:0007669"/>
    <property type="project" value="TreeGrafter"/>
</dbReference>
<feature type="transmembrane region" description="Helical" evidence="6">
    <location>
        <begin position="237"/>
        <end position="256"/>
    </location>
</feature>
<dbReference type="PANTHER" id="PTHR28293">
    <property type="entry name" value="NUCLEAR RIM PROTEIN 1"/>
    <property type="match status" value="1"/>
</dbReference>
<evidence type="ECO:0000256" key="5">
    <source>
        <dbReference type="SAM" id="MobiDB-lite"/>
    </source>
</evidence>
<comment type="subcellular location">
    <subcellularLocation>
        <location evidence="1">Endomembrane system</location>
        <topology evidence="1">Multi-pass membrane protein</topology>
    </subcellularLocation>
</comment>
<dbReference type="GO" id="GO:0012505">
    <property type="term" value="C:endomembrane system"/>
    <property type="evidence" value="ECO:0007669"/>
    <property type="project" value="UniProtKB-SubCell"/>
</dbReference>
<evidence type="ECO:0000256" key="6">
    <source>
        <dbReference type="SAM" id="Phobius"/>
    </source>
</evidence>
<keyword evidence="3 6" id="KW-1133">Transmembrane helix</keyword>
<reference evidence="7 8" key="1">
    <citation type="submission" date="2009-11" db="EMBL/GenBank/DDBJ databases">
        <title>Annotation of Allomyces macrogynus ATCC 38327.</title>
        <authorList>
            <consortium name="The Broad Institute Genome Sequencing Platform"/>
            <person name="Russ C."/>
            <person name="Cuomo C."/>
            <person name="Burger G."/>
            <person name="Gray M.W."/>
            <person name="Holland P.W.H."/>
            <person name="King N."/>
            <person name="Lang F.B.F."/>
            <person name="Roger A.J."/>
            <person name="Ruiz-Trillo I."/>
            <person name="Young S.K."/>
            <person name="Zeng Q."/>
            <person name="Gargeya S."/>
            <person name="Fitzgerald M."/>
            <person name="Haas B."/>
            <person name="Abouelleil A."/>
            <person name="Alvarado L."/>
            <person name="Arachchi H.M."/>
            <person name="Berlin A."/>
            <person name="Chapman S.B."/>
            <person name="Gearin G."/>
            <person name="Goldberg J."/>
            <person name="Griggs A."/>
            <person name="Gujja S."/>
            <person name="Hansen M."/>
            <person name="Heiman D."/>
            <person name="Howarth C."/>
            <person name="Larimer J."/>
            <person name="Lui A."/>
            <person name="MacDonald P.J.P."/>
            <person name="McCowen C."/>
            <person name="Montmayeur A."/>
            <person name="Murphy C."/>
            <person name="Neiman D."/>
            <person name="Pearson M."/>
            <person name="Priest M."/>
            <person name="Roberts A."/>
            <person name="Saif S."/>
            <person name="Shea T."/>
            <person name="Sisk P."/>
            <person name="Stolte C."/>
            <person name="Sykes S."/>
            <person name="Wortman J."/>
            <person name="Nusbaum C."/>
            <person name="Birren B."/>
        </authorList>
    </citation>
    <scope>NUCLEOTIDE SEQUENCE [LARGE SCALE GENOMIC DNA]</scope>
    <source>
        <strain evidence="7 8">ATCC 38327</strain>
    </source>
</reference>
<evidence type="ECO:0000256" key="4">
    <source>
        <dbReference type="ARBA" id="ARBA00023136"/>
    </source>
</evidence>
<dbReference type="AlphaFoldDB" id="A0A0L0SIS4"/>
<dbReference type="InterPro" id="IPR018819">
    <property type="entry name" value="Nur1/Mug154"/>
</dbReference>
<protein>
    <recommendedName>
        <fullName evidence="9">Nuclear rim protein 1</fullName>
    </recommendedName>
</protein>
<dbReference type="VEuPathDB" id="FungiDB:AMAG_07630"/>
<keyword evidence="4 6" id="KW-0472">Membrane</keyword>
<name>A0A0L0SIS4_ALLM3</name>
<gene>
    <name evidence="7" type="ORF">AMAG_07630</name>
</gene>
<feature type="region of interest" description="Disordered" evidence="5">
    <location>
        <begin position="354"/>
        <end position="384"/>
    </location>
</feature>
<dbReference type="EMBL" id="GG745340">
    <property type="protein sequence ID" value="KNE62408.1"/>
    <property type="molecule type" value="Genomic_DNA"/>
</dbReference>
<dbReference type="Proteomes" id="UP000054350">
    <property type="component" value="Unassembled WGS sequence"/>
</dbReference>
<accession>A0A0L0SIS4</accession>
<proteinExistence type="predicted"/>
<evidence type="ECO:0000256" key="1">
    <source>
        <dbReference type="ARBA" id="ARBA00004127"/>
    </source>
</evidence>
<evidence type="ECO:0000313" key="7">
    <source>
        <dbReference type="EMBL" id="KNE62408.1"/>
    </source>
</evidence>
<sequence length="384" mass="43689">MSSRASRPSASGRNNVRRKSLWHKATTYPGDLYLKWMEEYELMDWQWLHSKVSYLLGLALNAIYLFTRLVDYAAEGGTPPAVTDPRFARLSLPGSGSAAAALAGVKEDWSQWAVRIVGLDQWTAPIQTVLWMVSITNALSFFMRGRRYQLLEVDPDNLPKSWNIRKVPIDAQTPSWALSFPGNVLWRIVGQFWLKLKANESSRMVWELNAWDISKFHQIIFCAFSPVQLMILHFADMSLMFVPLLAAVSGTLFFVTKQYTDLLHDKQLIFTHMYREYHVRLINPRLFVARTNAECETDVQTDFPPTVDEEEEIEEDELLPSADETFIADHTAVPHTSAWTDRVAEDATPRLPPAVAVGMGVGTSPPPVMRHRPANPFQKARARK</sequence>
<dbReference type="OrthoDB" id="3363151at2759"/>
<reference evidence="8" key="2">
    <citation type="submission" date="2009-11" db="EMBL/GenBank/DDBJ databases">
        <title>The Genome Sequence of Allomyces macrogynus strain ATCC 38327.</title>
        <authorList>
            <consortium name="The Broad Institute Genome Sequencing Platform"/>
            <person name="Russ C."/>
            <person name="Cuomo C."/>
            <person name="Shea T."/>
            <person name="Young S.K."/>
            <person name="Zeng Q."/>
            <person name="Koehrsen M."/>
            <person name="Haas B."/>
            <person name="Borodovsky M."/>
            <person name="Guigo R."/>
            <person name="Alvarado L."/>
            <person name="Berlin A."/>
            <person name="Borenstein D."/>
            <person name="Chen Z."/>
            <person name="Engels R."/>
            <person name="Freedman E."/>
            <person name="Gellesch M."/>
            <person name="Goldberg J."/>
            <person name="Griggs A."/>
            <person name="Gujja S."/>
            <person name="Heiman D."/>
            <person name="Hepburn T."/>
            <person name="Howarth C."/>
            <person name="Jen D."/>
            <person name="Larson L."/>
            <person name="Lewis B."/>
            <person name="Mehta T."/>
            <person name="Park D."/>
            <person name="Pearson M."/>
            <person name="Roberts A."/>
            <person name="Saif S."/>
            <person name="Shenoy N."/>
            <person name="Sisk P."/>
            <person name="Stolte C."/>
            <person name="Sykes S."/>
            <person name="Walk T."/>
            <person name="White J."/>
            <person name="Yandava C."/>
            <person name="Burger G."/>
            <person name="Gray M.W."/>
            <person name="Holland P.W.H."/>
            <person name="King N."/>
            <person name="Lang F.B.F."/>
            <person name="Roger A.J."/>
            <person name="Ruiz-Trillo I."/>
            <person name="Lander E."/>
            <person name="Nusbaum C."/>
        </authorList>
    </citation>
    <scope>NUCLEOTIDE SEQUENCE [LARGE SCALE GENOMIC DNA]</scope>
    <source>
        <strain evidence="8">ATCC 38327</strain>
    </source>
</reference>
<dbReference type="PANTHER" id="PTHR28293:SF1">
    <property type="entry name" value="NUCLEAR RIM PROTEIN 1"/>
    <property type="match status" value="1"/>
</dbReference>
<dbReference type="Pfam" id="PF10332">
    <property type="entry name" value="DUF2418"/>
    <property type="match status" value="1"/>
</dbReference>
<evidence type="ECO:0008006" key="9">
    <source>
        <dbReference type="Google" id="ProtNLM"/>
    </source>
</evidence>
<dbReference type="GO" id="GO:0043007">
    <property type="term" value="P:maintenance of rDNA"/>
    <property type="evidence" value="ECO:0007669"/>
    <property type="project" value="TreeGrafter"/>
</dbReference>
<keyword evidence="2 6" id="KW-0812">Transmembrane</keyword>
<keyword evidence="8" id="KW-1185">Reference proteome</keyword>
<organism evidence="7 8">
    <name type="scientific">Allomyces macrogynus (strain ATCC 38327)</name>
    <name type="common">Allomyces javanicus var. macrogynus</name>
    <dbReference type="NCBI Taxonomy" id="578462"/>
    <lineage>
        <taxon>Eukaryota</taxon>
        <taxon>Fungi</taxon>
        <taxon>Fungi incertae sedis</taxon>
        <taxon>Blastocladiomycota</taxon>
        <taxon>Blastocladiomycetes</taxon>
        <taxon>Blastocladiales</taxon>
        <taxon>Blastocladiaceae</taxon>
        <taxon>Allomyces</taxon>
    </lineage>
</organism>
<evidence type="ECO:0000313" key="8">
    <source>
        <dbReference type="Proteomes" id="UP000054350"/>
    </source>
</evidence>